<keyword evidence="1 5" id="KW-0328">Glycosyltransferase</keyword>
<dbReference type="EC" id="2.4.-.-" evidence="5"/>
<feature type="domain" description="Glycosyltransferase subfamily 4-like N-terminal" evidence="4">
    <location>
        <begin position="12"/>
        <end position="174"/>
    </location>
</feature>
<proteinExistence type="predicted"/>
<accession>A0ABY3Y0W9</accession>
<organism evidence="5 6">
    <name type="scientific">Streptomyces tubbatahanensis</name>
    <dbReference type="NCBI Taxonomy" id="2923272"/>
    <lineage>
        <taxon>Bacteria</taxon>
        <taxon>Bacillati</taxon>
        <taxon>Actinomycetota</taxon>
        <taxon>Actinomycetes</taxon>
        <taxon>Kitasatosporales</taxon>
        <taxon>Streptomycetaceae</taxon>
        <taxon>Streptomyces</taxon>
    </lineage>
</organism>
<evidence type="ECO:0000313" key="6">
    <source>
        <dbReference type="Proteomes" id="UP001202244"/>
    </source>
</evidence>
<gene>
    <name evidence="5" type="ORF">MMF93_29730</name>
</gene>
<dbReference type="Pfam" id="PF13692">
    <property type="entry name" value="Glyco_trans_1_4"/>
    <property type="match status" value="1"/>
</dbReference>
<dbReference type="PANTHER" id="PTHR45947">
    <property type="entry name" value="SULFOQUINOVOSYL TRANSFERASE SQD2"/>
    <property type="match status" value="1"/>
</dbReference>
<evidence type="ECO:0000256" key="3">
    <source>
        <dbReference type="SAM" id="MobiDB-lite"/>
    </source>
</evidence>
<dbReference type="Proteomes" id="UP001202244">
    <property type="component" value="Chromosome"/>
</dbReference>
<feature type="compositionally biased region" description="Gly residues" evidence="3">
    <location>
        <begin position="257"/>
        <end position="278"/>
    </location>
</feature>
<feature type="region of interest" description="Disordered" evidence="3">
    <location>
        <begin position="392"/>
        <end position="430"/>
    </location>
</feature>
<name>A0ABY3Y0W9_9ACTN</name>
<dbReference type="Pfam" id="PF13439">
    <property type="entry name" value="Glyco_transf_4"/>
    <property type="match status" value="1"/>
</dbReference>
<evidence type="ECO:0000256" key="2">
    <source>
        <dbReference type="ARBA" id="ARBA00022679"/>
    </source>
</evidence>
<dbReference type="PANTHER" id="PTHR45947:SF3">
    <property type="entry name" value="SULFOQUINOVOSYL TRANSFERASE SQD2"/>
    <property type="match status" value="1"/>
</dbReference>
<protein>
    <submittedName>
        <fullName evidence="5">Glycosyltransferase</fullName>
        <ecNumber evidence="5">2.4.-.-</ecNumber>
    </submittedName>
</protein>
<keyword evidence="6" id="KW-1185">Reference proteome</keyword>
<feature type="region of interest" description="Disordered" evidence="3">
    <location>
        <begin position="257"/>
        <end position="280"/>
    </location>
</feature>
<reference evidence="5 6" key="1">
    <citation type="journal article" date="2023" name="Microbiol. Spectr.">
        <title>Synergy between Genome Mining, Metabolomics, and Bioinformatics Uncovers Antibacterial Chlorinated Carbazole Alkaloids and Their Biosynthetic Gene Cluster from Streptomyces tubbatahanensis sp. nov., a Novel Actinomycete Isolated from Sulu Sea, Philippines.</title>
        <authorList>
            <person name="Tenebro C.P."/>
            <person name="Trono D.J.V.L."/>
            <person name="Balida L.A.P."/>
            <person name="Bayog L.K.A."/>
            <person name="Bruna J.R."/>
            <person name="Sabido E.M."/>
            <person name="Caspe D.P.C."/>
            <person name="de Los Santos E.L.C."/>
            <person name="Saludes J.P."/>
            <person name="Dalisay D.S."/>
        </authorList>
    </citation>
    <scope>NUCLEOTIDE SEQUENCE [LARGE SCALE GENOMIC DNA]</scope>
    <source>
        <strain evidence="5 6">DSD3025</strain>
    </source>
</reference>
<dbReference type="Gene3D" id="3.40.50.2000">
    <property type="entry name" value="Glycogen Phosphorylase B"/>
    <property type="match status" value="2"/>
</dbReference>
<dbReference type="GO" id="GO:0016757">
    <property type="term" value="F:glycosyltransferase activity"/>
    <property type="evidence" value="ECO:0007669"/>
    <property type="project" value="UniProtKB-KW"/>
</dbReference>
<sequence length="430" mass="44464">MRVLHLITGLGVGGAEEQLRLLLRRLPAHGVDCDVVTLTEPGSVAEGIRADGTRVTHLGMGGNRDLAALPRLVRLVRAGRYDVVHTHLYRACVYGRIAARLAGVRTVVATEHSLGEGVLEGRPLTPAVRALYLATERLGTTTVAVSATVAARLRRWGVPAARLCTVPGGIDADRFRFDAARRTRVRGLLGLAPDAFVVAGVGRLVHGKRFDALVDAVAAVPGTRLLLAGDGPQAAALRARAEAAGAAARVRLLGECAGGPHDGTGPRDGTGQGNGTGRDGVPDVPGVLAAADLLVSPSDEESFGLAVLEGLAAGLPVRYAACPAVQDQPPERAPGARRFTHAPGELTAALREARAAHLADPRRLPVPDVVREYGIDRCAARLADVYRTALGLPPAPAAGGEAGRRRPSSPHRTASAAAPASAPAPEPAPR</sequence>
<dbReference type="SUPFAM" id="SSF53756">
    <property type="entry name" value="UDP-Glycosyltransferase/glycogen phosphorylase"/>
    <property type="match status" value="1"/>
</dbReference>
<dbReference type="InterPro" id="IPR050194">
    <property type="entry name" value="Glycosyltransferase_grp1"/>
</dbReference>
<evidence type="ECO:0000313" key="5">
    <source>
        <dbReference type="EMBL" id="UNT00173.1"/>
    </source>
</evidence>
<dbReference type="RefSeq" id="WP_242756256.1">
    <property type="nucleotide sequence ID" value="NZ_CP093846.1"/>
</dbReference>
<dbReference type="EMBL" id="CP093846">
    <property type="protein sequence ID" value="UNT00173.1"/>
    <property type="molecule type" value="Genomic_DNA"/>
</dbReference>
<dbReference type="InterPro" id="IPR028098">
    <property type="entry name" value="Glyco_trans_4-like_N"/>
</dbReference>
<keyword evidence="2 5" id="KW-0808">Transferase</keyword>
<evidence type="ECO:0000259" key="4">
    <source>
        <dbReference type="Pfam" id="PF13439"/>
    </source>
</evidence>
<feature type="compositionally biased region" description="Low complexity" evidence="3">
    <location>
        <begin position="410"/>
        <end position="421"/>
    </location>
</feature>
<evidence type="ECO:0000256" key="1">
    <source>
        <dbReference type="ARBA" id="ARBA00022676"/>
    </source>
</evidence>